<evidence type="ECO:0000313" key="2">
    <source>
        <dbReference type="EMBL" id="GGP09618.1"/>
    </source>
</evidence>
<evidence type="ECO:0000256" key="1">
    <source>
        <dbReference type="SAM" id="Phobius"/>
    </source>
</evidence>
<keyword evidence="1" id="KW-1133">Transmembrane helix</keyword>
<organism evidence="2 3">
    <name type="scientific">Oceanobacillus neutriphilus</name>
    <dbReference type="NCBI Taxonomy" id="531815"/>
    <lineage>
        <taxon>Bacteria</taxon>
        <taxon>Bacillati</taxon>
        <taxon>Bacillota</taxon>
        <taxon>Bacilli</taxon>
        <taxon>Bacillales</taxon>
        <taxon>Bacillaceae</taxon>
        <taxon>Oceanobacillus</taxon>
    </lineage>
</organism>
<reference evidence="3" key="1">
    <citation type="journal article" date="2019" name="Int. J. Syst. Evol. Microbiol.">
        <title>The Global Catalogue of Microorganisms (GCM) 10K type strain sequencing project: providing services to taxonomists for standard genome sequencing and annotation.</title>
        <authorList>
            <consortium name="The Broad Institute Genomics Platform"/>
            <consortium name="The Broad Institute Genome Sequencing Center for Infectious Disease"/>
            <person name="Wu L."/>
            <person name="Ma J."/>
        </authorList>
    </citation>
    <scope>NUCLEOTIDE SEQUENCE [LARGE SCALE GENOMIC DNA]</scope>
    <source>
        <strain evidence="3">CGMCC 1.7693</strain>
    </source>
</reference>
<protein>
    <submittedName>
        <fullName evidence="2">Uncharacterized protein</fullName>
    </submittedName>
</protein>
<feature type="transmembrane region" description="Helical" evidence="1">
    <location>
        <begin position="7"/>
        <end position="26"/>
    </location>
</feature>
<name>A0ABQ2NRS7_9BACI</name>
<gene>
    <name evidence="2" type="ORF">GCM10011346_14500</name>
</gene>
<feature type="transmembrane region" description="Helical" evidence="1">
    <location>
        <begin position="46"/>
        <end position="62"/>
    </location>
</feature>
<dbReference type="RefSeq" id="WP_188733769.1">
    <property type="nucleotide sequence ID" value="NZ_BMLW01000003.1"/>
</dbReference>
<dbReference type="Proteomes" id="UP000641206">
    <property type="component" value="Unassembled WGS sequence"/>
</dbReference>
<evidence type="ECO:0000313" key="3">
    <source>
        <dbReference type="Proteomes" id="UP000641206"/>
    </source>
</evidence>
<comment type="caution">
    <text evidence="2">The sequence shown here is derived from an EMBL/GenBank/DDBJ whole genome shotgun (WGS) entry which is preliminary data.</text>
</comment>
<proteinExistence type="predicted"/>
<keyword evidence="3" id="KW-1185">Reference proteome</keyword>
<dbReference type="EMBL" id="BMLW01000003">
    <property type="protein sequence ID" value="GGP09618.1"/>
    <property type="molecule type" value="Genomic_DNA"/>
</dbReference>
<accession>A0ABQ2NRS7</accession>
<feature type="transmembrane region" description="Helical" evidence="1">
    <location>
        <begin position="74"/>
        <end position="94"/>
    </location>
</feature>
<keyword evidence="1" id="KW-0472">Membrane</keyword>
<sequence length="95" mass="11051">MSNKTWNIIWVFFGVTITVGGLTMAYFGERDQLGFVMNNKLIKTAIWFYVFVGIYCMVYSVVRERTKASTKKKILYTFIVLGIAFLYLTITRIIL</sequence>
<keyword evidence="1" id="KW-0812">Transmembrane</keyword>